<sequence>MNDKSGKLGNGFAGTGNHSLTKTSSTSFGGGKGHQIGSDGAQIVRPATNAKSDSGGHKIAKASKKVNKPPVARPPLEIYRPPGHSVRNIAEYPSDIRLLQKPEYPDVKKYPRNIIIADNANCATEIFFIILRRDLTSTKSSEDLSTRPQLVAGLKQLSSTNKNDFKRSSTEHLRNTCVMSNSFYGGQLPSHQQSKMHYKSRTFSQNKSSENLRYTNQHHHHHQKGQGYRESLNDTQK</sequence>
<keyword evidence="2" id="KW-1185">Reference proteome</keyword>
<reference evidence="3" key="1">
    <citation type="submission" date="2022-11" db="UniProtKB">
        <authorList>
            <consortium name="WormBaseParasite"/>
        </authorList>
    </citation>
    <scope>IDENTIFICATION</scope>
</reference>
<name>A0A915K876_ROMCU</name>
<feature type="region of interest" description="Disordered" evidence="1">
    <location>
        <begin position="1"/>
        <end position="82"/>
    </location>
</feature>
<protein>
    <submittedName>
        <fullName evidence="3">Uncharacterized protein</fullName>
    </submittedName>
</protein>
<dbReference type="Proteomes" id="UP000887565">
    <property type="component" value="Unplaced"/>
</dbReference>
<dbReference type="WBParaSite" id="nRc.2.0.1.t34896-RA">
    <property type="protein sequence ID" value="nRc.2.0.1.t34896-RA"/>
    <property type="gene ID" value="nRc.2.0.1.g34896"/>
</dbReference>
<feature type="region of interest" description="Disordered" evidence="1">
    <location>
        <begin position="215"/>
        <end position="237"/>
    </location>
</feature>
<proteinExistence type="predicted"/>
<accession>A0A915K876</accession>
<dbReference type="AlphaFoldDB" id="A0A915K876"/>
<organism evidence="2 3">
    <name type="scientific">Romanomermis culicivorax</name>
    <name type="common">Nematode worm</name>
    <dbReference type="NCBI Taxonomy" id="13658"/>
    <lineage>
        <taxon>Eukaryota</taxon>
        <taxon>Metazoa</taxon>
        <taxon>Ecdysozoa</taxon>
        <taxon>Nematoda</taxon>
        <taxon>Enoplea</taxon>
        <taxon>Dorylaimia</taxon>
        <taxon>Mermithida</taxon>
        <taxon>Mermithoidea</taxon>
        <taxon>Mermithidae</taxon>
        <taxon>Romanomermis</taxon>
    </lineage>
</organism>
<feature type="region of interest" description="Disordered" evidence="1">
    <location>
        <begin position="188"/>
        <end position="207"/>
    </location>
</feature>
<feature type="compositionally biased region" description="Basic residues" evidence="1">
    <location>
        <begin position="58"/>
        <end position="67"/>
    </location>
</feature>
<evidence type="ECO:0000313" key="2">
    <source>
        <dbReference type="Proteomes" id="UP000887565"/>
    </source>
</evidence>
<evidence type="ECO:0000313" key="3">
    <source>
        <dbReference type="WBParaSite" id="nRc.2.0.1.t34896-RA"/>
    </source>
</evidence>
<evidence type="ECO:0000256" key="1">
    <source>
        <dbReference type="SAM" id="MobiDB-lite"/>
    </source>
</evidence>